<keyword evidence="2" id="KW-1185">Reference proteome</keyword>
<protein>
    <submittedName>
        <fullName evidence="1">Uncharacterized protein</fullName>
    </submittedName>
</protein>
<dbReference type="EMBL" id="FUEG01000061">
    <property type="protein sequence ID" value="SJL18515.1"/>
    <property type="molecule type" value="Genomic_DNA"/>
</dbReference>
<dbReference type="Proteomes" id="UP000219338">
    <property type="component" value="Unassembled WGS sequence"/>
</dbReference>
<gene>
    <name evidence="1" type="ORF">ARMOST_22108</name>
</gene>
<dbReference type="AlphaFoldDB" id="A0A284SBZ0"/>
<sequence length="99" mass="11272">MAGLSALELSGRHYVHCGGDRYYEYKLRYTRPPSPARHPGLTSHTWAKHTHATVEQKHPVFMDDIMGTSKTLEGHGTPLDHPFYTESQPVEGLHFEWKG</sequence>
<accession>A0A284SBZ0</accession>
<evidence type="ECO:0000313" key="2">
    <source>
        <dbReference type="Proteomes" id="UP000219338"/>
    </source>
</evidence>
<name>A0A284SBZ0_ARMOS</name>
<evidence type="ECO:0000313" key="1">
    <source>
        <dbReference type="EMBL" id="SJL18515.1"/>
    </source>
</evidence>
<proteinExistence type="predicted"/>
<organism evidence="1 2">
    <name type="scientific">Armillaria ostoyae</name>
    <name type="common">Armillaria root rot fungus</name>
    <dbReference type="NCBI Taxonomy" id="47428"/>
    <lineage>
        <taxon>Eukaryota</taxon>
        <taxon>Fungi</taxon>
        <taxon>Dikarya</taxon>
        <taxon>Basidiomycota</taxon>
        <taxon>Agaricomycotina</taxon>
        <taxon>Agaricomycetes</taxon>
        <taxon>Agaricomycetidae</taxon>
        <taxon>Agaricales</taxon>
        <taxon>Marasmiineae</taxon>
        <taxon>Physalacriaceae</taxon>
        <taxon>Armillaria</taxon>
    </lineage>
</organism>
<reference evidence="2" key="1">
    <citation type="journal article" date="2017" name="Nat. Ecol. Evol.">
        <title>Genome expansion and lineage-specific genetic innovations in the forest pathogenic fungi Armillaria.</title>
        <authorList>
            <person name="Sipos G."/>
            <person name="Prasanna A.N."/>
            <person name="Walter M.C."/>
            <person name="O'Connor E."/>
            <person name="Balint B."/>
            <person name="Krizsan K."/>
            <person name="Kiss B."/>
            <person name="Hess J."/>
            <person name="Varga T."/>
            <person name="Slot J."/>
            <person name="Riley R."/>
            <person name="Boka B."/>
            <person name="Rigling D."/>
            <person name="Barry K."/>
            <person name="Lee J."/>
            <person name="Mihaltcheva S."/>
            <person name="LaButti K."/>
            <person name="Lipzen A."/>
            <person name="Waldron R."/>
            <person name="Moloney N.M."/>
            <person name="Sperisen C."/>
            <person name="Kredics L."/>
            <person name="Vagvoelgyi C."/>
            <person name="Patrignani A."/>
            <person name="Fitzpatrick D."/>
            <person name="Nagy I."/>
            <person name="Doyle S."/>
            <person name="Anderson J.B."/>
            <person name="Grigoriev I.V."/>
            <person name="Gueldener U."/>
            <person name="Muensterkoetter M."/>
            <person name="Nagy L.G."/>
        </authorList>
    </citation>
    <scope>NUCLEOTIDE SEQUENCE [LARGE SCALE GENOMIC DNA]</scope>
    <source>
        <strain evidence="2">C18/9</strain>
    </source>
</reference>